<evidence type="ECO:0000313" key="9">
    <source>
        <dbReference type="EMBL" id="CAB4658897.1"/>
    </source>
</evidence>
<feature type="transmembrane region" description="Helical" evidence="6">
    <location>
        <begin position="47"/>
        <end position="68"/>
    </location>
</feature>
<dbReference type="AlphaFoldDB" id="A0A6J6E7F5"/>
<evidence type="ECO:0000259" key="7">
    <source>
        <dbReference type="Pfam" id="PF06271"/>
    </source>
</evidence>
<keyword evidence="5 6" id="KW-0472">Membrane</keyword>
<reference evidence="8" key="1">
    <citation type="submission" date="2020-05" db="EMBL/GenBank/DDBJ databases">
        <authorList>
            <person name="Chiriac C."/>
            <person name="Salcher M."/>
            <person name="Ghai R."/>
            <person name="Kavagutti S V."/>
        </authorList>
    </citation>
    <scope>NUCLEOTIDE SEQUENCE</scope>
</reference>
<accession>A0A6J6E7F5</accession>
<dbReference type="InterPro" id="IPR010432">
    <property type="entry name" value="RDD"/>
</dbReference>
<dbReference type="PANTHER" id="PTHR36115">
    <property type="entry name" value="PROLINE-RICH ANTIGEN HOMOLOG-RELATED"/>
    <property type="match status" value="1"/>
</dbReference>
<protein>
    <submittedName>
        <fullName evidence="8">Unannotated protein</fullName>
    </submittedName>
</protein>
<evidence type="ECO:0000256" key="1">
    <source>
        <dbReference type="ARBA" id="ARBA00004651"/>
    </source>
</evidence>
<evidence type="ECO:0000256" key="6">
    <source>
        <dbReference type="SAM" id="Phobius"/>
    </source>
</evidence>
<sequence>MNESHNWPAPDPIQAGVTQSSWTAVDMGQQQLASFGQRAIGRILDSLNVFVLYLGYVMLTALILTGINAGEDDAIAQTLSALGVFSFVMLQIYWEGQGGTPFRRGYGAVIVDMNTGQPIGMPRAFLRIFVANISLVAFGLGFLWMLWDPKKQTWHDKAARTLVVKR</sequence>
<evidence type="ECO:0000256" key="5">
    <source>
        <dbReference type="ARBA" id="ARBA00023136"/>
    </source>
</evidence>
<evidence type="ECO:0000313" key="8">
    <source>
        <dbReference type="EMBL" id="CAB4571179.1"/>
    </source>
</evidence>
<feature type="transmembrane region" description="Helical" evidence="6">
    <location>
        <begin position="124"/>
        <end position="147"/>
    </location>
</feature>
<dbReference type="InterPro" id="IPR051791">
    <property type="entry name" value="Pra-immunoreactive"/>
</dbReference>
<evidence type="ECO:0000256" key="2">
    <source>
        <dbReference type="ARBA" id="ARBA00022475"/>
    </source>
</evidence>
<dbReference type="EMBL" id="CAEZTC010000214">
    <property type="protein sequence ID" value="CAB4571179.1"/>
    <property type="molecule type" value="Genomic_DNA"/>
</dbReference>
<feature type="transmembrane region" description="Helical" evidence="6">
    <location>
        <begin position="74"/>
        <end position="94"/>
    </location>
</feature>
<gene>
    <name evidence="8" type="ORF">UFOPK1572_01370</name>
    <name evidence="9" type="ORF">UFOPK2169_01265</name>
</gene>
<keyword evidence="3 6" id="KW-0812">Transmembrane</keyword>
<dbReference type="EMBL" id="CAEZWE010000056">
    <property type="protein sequence ID" value="CAB4658897.1"/>
    <property type="molecule type" value="Genomic_DNA"/>
</dbReference>
<dbReference type="Pfam" id="PF06271">
    <property type="entry name" value="RDD"/>
    <property type="match status" value="1"/>
</dbReference>
<keyword evidence="4 6" id="KW-1133">Transmembrane helix</keyword>
<dbReference type="PANTHER" id="PTHR36115:SF4">
    <property type="entry name" value="MEMBRANE PROTEIN"/>
    <property type="match status" value="1"/>
</dbReference>
<comment type="subcellular location">
    <subcellularLocation>
        <location evidence="1">Cell membrane</location>
        <topology evidence="1">Multi-pass membrane protein</topology>
    </subcellularLocation>
</comment>
<organism evidence="8">
    <name type="scientific">freshwater metagenome</name>
    <dbReference type="NCBI Taxonomy" id="449393"/>
    <lineage>
        <taxon>unclassified sequences</taxon>
        <taxon>metagenomes</taxon>
        <taxon>ecological metagenomes</taxon>
    </lineage>
</organism>
<dbReference type="GO" id="GO:0005886">
    <property type="term" value="C:plasma membrane"/>
    <property type="evidence" value="ECO:0007669"/>
    <property type="project" value="UniProtKB-SubCell"/>
</dbReference>
<keyword evidence="2" id="KW-1003">Cell membrane</keyword>
<name>A0A6J6E7F5_9ZZZZ</name>
<proteinExistence type="predicted"/>
<evidence type="ECO:0000256" key="3">
    <source>
        <dbReference type="ARBA" id="ARBA00022692"/>
    </source>
</evidence>
<feature type="domain" description="RDD" evidence="7">
    <location>
        <begin position="32"/>
        <end position="159"/>
    </location>
</feature>
<evidence type="ECO:0000256" key="4">
    <source>
        <dbReference type="ARBA" id="ARBA00022989"/>
    </source>
</evidence>